<feature type="compositionally biased region" description="Low complexity" evidence="5">
    <location>
        <begin position="472"/>
        <end position="502"/>
    </location>
</feature>
<dbReference type="PIRSF" id="PIRSF031802">
    <property type="entry name" value="UCP031802"/>
    <property type="match status" value="1"/>
</dbReference>
<gene>
    <name evidence="8" type="ORF">EOE48_25475</name>
</gene>
<evidence type="ECO:0000256" key="4">
    <source>
        <dbReference type="ARBA" id="ARBA00023136"/>
    </source>
</evidence>
<evidence type="ECO:0000256" key="6">
    <source>
        <dbReference type="SAM" id="Phobius"/>
    </source>
</evidence>
<accession>A0A3S2XG31</accession>
<evidence type="ECO:0000313" key="8">
    <source>
        <dbReference type="EMBL" id="RVU13896.1"/>
    </source>
</evidence>
<dbReference type="InterPro" id="IPR011990">
    <property type="entry name" value="TPR-like_helical_dom_sf"/>
</dbReference>
<comment type="subcellular location">
    <subcellularLocation>
        <location evidence="1">Membrane</location>
    </subcellularLocation>
</comment>
<dbReference type="SUPFAM" id="SSF48452">
    <property type="entry name" value="TPR-like"/>
    <property type="match status" value="1"/>
</dbReference>
<dbReference type="InterPro" id="IPR016982">
    <property type="entry name" value="Mms48"/>
</dbReference>
<comment type="caution">
    <text evidence="8">The sequence shown here is derived from an EMBL/GenBank/DDBJ whole genome shotgun (WGS) entry which is preliminary data.</text>
</comment>
<protein>
    <submittedName>
        <fullName evidence="8">Heme biosynthesis protein HemY</fullName>
    </submittedName>
</protein>
<evidence type="ECO:0000256" key="1">
    <source>
        <dbReference type="ARBA" id="ARBA00004370"/>
    </source>
</evidence>
<dbReference type="AlphaFoldDB" id="A0A3S2XG31"/>
<reference evidence="8 9" key="1">
    <citation type="submission" date="2019-01" db="EMBL/GenBank/DDBJ databases">
        <authorList>
            <person name="Chen W.-M."/>
        </authorList>
    </citation>
    <scope>NUCLEOTIDE SEQUENCE [LARGE SCALE GENOMIC DNA]</scope>
    <source>
        <strain evidence="8 9">TER-1</strain>
    </source>
</reference>
<dbReference type="GO" id="GO:0016020">
    <property type="term" value="C:membrane"/>
    <property type="evidence" value="ECO:0007669"/>
    <property type="project" value="UniProtKB-SubCell"/>
</dbReference>
<evidence type="ECO:0000256" key="3">
    <source>
        <dbReference type="ARBA" id="ARBA00022989"/>
    </source>
</evidence>
<proteinExistence type="predicted"/>
<organism evidence="8 9">
    <name type="scientific">Methylobacterium oryzihabitans</name>
    <dbReference type="NCBI Taxonomy" id="2499852"/>
    <lineage>
        <taxon>Bacteria</taxon>
        <taxon>Pseudomonadati</taxon>
        <taxon>Pseudomonadota</taxon>
        <taxon>Alphaproteobacteria</taxon>
        <taxon>Hyphomicrobiales</taxon>
        <taxon>Methylobacteriaceae</taxon>
        <taxon>Methylobacterium</taxon>
    </lineage>
</organism>
<keyword evidence="3 6" id="KW-1133">Transmembrane helix</keyword>
<dbReference type="RefSeq" id="WP_127733686.1">
    <property type="nucleotide sequence ID" value="NZ_SACP01000039.1"/>
</dbReference>
<dbReference type="OrthoDB" id="9798343at2"/>
<sequence length="529" mass="56079">MWRALAFLALLALAAFGAVWLADRPGVVTVTWGGYELATSLAAALVGVLVLAVVLGFVWAIVRGVLHLPERMTRAGRERRRARGYAALSRGMVAVGSGDPIAARRHAGEAERLLGHEPLALLLKAQAAQISGDRAGAERAFQRMVDDPETRVLGLRGLFVEARRQNDEGTARAYALEAARLAPSVSWANEAVLEAQCADRDWDGALDQLARRTSGGLVDKAAARRQRAVLLTASALDREAGDPERALAQAREATKLAPELVPAAAVAGRLLARRGDLKRGARVVEAAWRANPHPDLAKVYLELRTGDSSRDRLARAETLARLSSWHPESRFAIARAALEAREFGRARDVLAPLLTDGPTRRVYRLMAEIEEAENGRGSVRAREWQSRAANAQRDPAWCADGFVSERWAPVSPVSGRLDAFVWQTPPELLAAVPGDDHDHDPEPAAPEVLGAPAKPLPPAAPAAPAPAPAPAPAAASVPPAAAPLANGKDTAGPKPATAGTAPIQPASPTPVVLPHPKKPDETAPARKAV</sequence>
<feature type="transmembrane region" description="Helical" evidence="6">
    <location>
        <begin position="37"/>
        <end position="62"/>
    </location>
</feature>
<feature type="compositionally biased region" description="Basic and acidic residues" evidence="5">
    <location>
        <begin position="517"/>
        <end position="529"/>
    </location>
</feature>
<dbReference type="Pfam" id="PF07219">
    <property type="entry name" value="HemY_N"/>
    <property type="match status" value="1"/>
</dbReference>
<keyword evidence="9" id="KW-1185">Reference proteome</keyword>
<evidence type="ECO:0000256" key="2">
    <source>
        <dbReference type="ARBA" id="ARBA00022692"/>
    </source>
</evidence>
<feature type="region of interest" description="Disordered" evidence="5">
    <location>
        <begin position="429"/>
        <end position="529"/>
    </location>
</feature>
<dbReference type="Gene3D" id="1.25.40.10">
    <property type="entry name" value="Tetratricopeptide repeat domain"/>
    <property type="match status" value="1"/>
</dbReference>
<keyword evidence="2 6" id="KW-0812">Transmembrane</keyword>
<dbReference type="Proteomes" id="UP000286997">
    <property type="component" value="Unassembled WGS sequence"/>
</dbReference>
<feature type="domain" description="HemY N-terminal" evidence="7">
    <location>
        <begin position="26"/>
        <end position="132"/>
    </location>
</feature>
<dbReference type="InterPro" id="IPR010817">
    <property type="entry name" value="HemY_N"/>
</dbReference>
<feature type="compositionally biased region" description="Pro residues" evidence="5">
    <location>
        <begin position="454"/>
        <end position="471"/>
    </location>
</feature>
<name>A0A3S2XG31_9HYPH</name>
<evidence type="ECO:0000259" key="7">
    <source>
        <dbReference type="Pfam" id="PF07219"/>
    </source>
</evidence>
<dbReference type="EMBL" id="SACP01000039">
    <property type="protein sequence ID" value="RVU13896.1"/>
    <property type="molecule type" value="Genomic_DNA"/>
</dbReference>
<evidence type="ECO:0000256" key="5">
    <source>
        <dbReference type="SAM" id="MobiDB-lite"/>
    </source>
</evidence>
<keyword evidence="4 6" id="KW-0472">Membrane</keyword>
<evidence type="ECO:0000313" key="9">
    <source>
        <dbReference type="Proteomes" id="UP000286997"/>
    </source>
</evidence>